<feature type="transmembrane region" description="Helical" evidence="9">
    <location>
        <begin position="403"/>
        <end position="424"/>
    </location>
</feature>
<dbReference type="NCBIfam" id="TIGR01726">
    <property type="entry name" value="HEQRo_perm_3TM"/>
    <property type="match status" value="1"/>
</dbReference>
<evidence type="ECO:0000256" key="1">
    <source>
        <dbReference type="ARBA" id="ARBA00004429"/>
    </source>
</evidence>
<evidence type="ECO:0000256" key="5">
    <source>
        <dbReference type="ARBA" id="ARBA00022692"/>
    </source>
</evidence>
<reference evidence="11 12" key="1">
    <citation type="submission" date="2023-04" db="EMBL/GenBank/DDBJ databases">
        <title>Jannaschia ovalis sp. nov., a marine bacterium isolated from sea tidal flat.</title>
        <authorList>
            <person name="Kwon D.Y."/>
            <person name="Kim J.-J."/>
        </authorList>
    </citation>
    <scope>NUCLEOTIDE SEQUENCE [LARGE SCALE GENOMIC DNA]</scope>
    <source>
        <strain evidence="11 12">GRR-S6-38</strain>
    </source>
</reference>
<accession>A0ABY8LCR8</accession>
<comment type="subcellular location">
    <subcellularLocation>
        <location evidence="1">Cell inner membrane</location>
        <topology evidence="1">Multi-pass membrane protein</topology>
    </subcellularLocation>
    <subcellularLocation>
        <location evidence="9">Cell membrane</location>
        <topology evidence="9">Multi-pass membrane protein</topology>
    </subcellularLocation>
</comment>
<dbReference type="Proteomes" id="UP001243420">
    <property type="component" value="Chromosome"/>
</dbReference>
<protein>
    <submittedName>
        <fullName evidence="11">ABC transporter permease subunit</fullName>
    </submittedName>
</protein>
<dbReference type="InterPro" id="IPR000515">
    <property type="entry name" value="MetI-like"/>
</dbReference>
<comment type="similarity">
    <text evidence="2">Belongs to the binding-protein-dependent transport system permease family. HisMQ subfamily.</text>
</comment>
<feature type="domain" description="ABC transmembrane type-1" evidence="10">
    <location>
        <begin position="93"/>
        <end position="421"/>
    </location>
</feature>
<evidence type="ECO:0000256" key="3">
    <source>
        <dbReference type="ARBA" id="ARBA00022448"/>
    </source>
</evidence>
<feature type="transmembrane region" description="Helical" evidence="9">
    <location>
        <begin position="301"/>
        <end position="324"/>
    </location>
</feature>
<feature type="transmembrane region" description="Helical" evidence="9">
    <location>
        <begin position="90"/>
        <end position="117"/>
    </location>
</feature>
<evidence type="ECO:0000256" key="2">
    <source>
        <dbReference type="ARBA" id="ARBA00010072"/>
    </source>
</evidence>
<dbReference type="CDD" id="cd06261">
    <property type="entry name" value="TM_PBP2"/>
    <property type="match status" value="2"/>
</dbReference>
<feature type="transmembrane region" description="Helical" evidence="9">
    <location>
        <begin position="138"/>
        <end position="156"/>
    </location>
</feature>
<dbReference type="SUPFAM" id="SSF161098">
    <property type="entry name" value="MetI-like"/>
    <property type="match status" value="2"/>
</dbReference>
<organism evidence="11 12">
    <name type="scientific">Jannaschia ovalis</name>
    <dbReference type="NCBI Taxonomy" id="3038773"/>
    <lineage>
        <taxon>Bacteria</taxon>
        <taxon>Pseudomonadati</taxon>
        <taxon>Pseudomonadota</taxon>
        <taxon>Alphaproteobacteria</taxon>
        <taxon>Rhodobacterales</taxon>
        <taxon>Roseobacteraceae</taxon>
        <taxon>Jannaschia</taxon>
    </lineage>
</organism>
<gene>
    <name evidence="11" type="ORF">P8627_02335</name>
</gene>
<evidence type="ECO:0000256" key="6">
    <source>
        <dbReference type="ARBA" id="ARBA00022970"/>
    </source>
</evidence>
<dbReference type="PROSITE" id="PS50928">
    <property type="entry name" value="ABC_TM1"/>
    <property type="match status" value="1"/>
</dbReference>
<dbReference type="EMBL" id="CP122537">
    <property type="protein sequence ID" value="WGH79120.1"/>
    <property type="molecule type" value="Genomic_DNA"/>
</dbReference>
<keyword evidence="8 9" id="KW-0472">Membrane</keyword>
<dbReference type="RefSeq" id="WP_279965891.1">
    <property type="nucleotide sequence ID" value="NZ_CP122537.1"/>
</dbReference>
<dbReference type="InterPro" id="IPR035906">
    <property type="entry name" value="MetI-like_sf"/>
</dbReference>
<feature type="transmembrane region" description="Helical" evidence="9">
    <location>
        <begin position="224"/>
        <end position="245"/>
    </location>
</feature>
<keyword evidence="5 9" id="KW-0812">Transmembrane</keyword>
<keyword evidence="7 9" id="KW-1133">Transmembrane helix</keyword>
<feature type="transmembrane region" description="Helical" evidence="9">
    <location>
        <begin position="27"/>
        <end position="45"/>
    </location>
</feature>
<keyword evidence="4" id="KW-1003">Cell membrane</keyword>
<evidence type="ECO:0000313" key="11">
    <source>
        <dbReference type="EMBL" id="WGH79120.1"/>
    </source>
</evidence>
<proteinExistence type="inferred from homology"/>
<evidence type="ECO:0000259" key="10">
    <source>
        <dbReference type="PROSITE" id="PS50928"/>
    </source>
</evidence>
<evidence type="ECO:0000256" key="9">
    <source>
        <dbReference type="RuleBase" id="RU363032"/>
    </source>
</evidence>
<feature type="transmembrane region" description="Helical" evidence="9">
    <location>
        <begin position="373"/>
        <end position="391"/>
    </location>
</feature>
<dbReference type="InterPro" id="IPR010065">
    <property type="entry name" value="AA_ABC_transptr_permease_3TM"/>
</dbReference>
<keyword evidence="3 9" id="KW-0813">Transport</keyword>
<dbReference type="Gene3D" id="1.10.3720.10">
    <property type="entry name" value="MetI-like"/>
    <property type="match status" value="2"/>
</dbReference>
<dbReference type="PANTHER" id="PTHR30614">
    <property type="entry name" value="MEMBRANE COMPONENT OF AMINO ACID ABC TRANSPORTER"/>
    <property type="match status" value="1"/>
</dbReference>
<evidence type="ECO:0000256" key="7">
    <source>
        <dbReference type="ARBA" id="ARBA00022989"/>
    </source>
</evidence>
<feature type="transmembrane region" description="Helical" evidence="9">
    <location>
        <begin position="257"/>
        <end position="281"/>
    </location>
</feature>
<evidence type="ECO:0000313" key="12">
    <source>
        <dbReference type="Proteomes" id="UP001243420"/>
    </source>
</evidence>
<dbReference type="InterPro" id="IPR043429">
    <property type="entry name" value="ArtM/GltK/GlnP/TcyL/YhdX-like"/>
</dbReference>
<evidence type="ECO:0000256" key="8">
    <source>
        <dbReference type="ARBA" id="ARBA00023136"/>
    </source>
</evidence>
<dbReference type="Pfam" id="PF00528">
    <property type="entry name" value="BPD_transp_1"/>
    <property type="match status" value="1"/>
</dbReference>
<sequence>MTIMTDPPRDDGFRLGKLISDTRYRSITFQVITLVLLVLGIGYLISNLLANLADLGQDLSYDFLAAPSGYDINQQPIPYDSQSTHLRATIVGALNTLIVAFLACVTATVLGVIAGVLRLSKNWIISKLMAVYVEAFRNIPVLIWIIIIFTVVANVFPQPRDFRGEEATASPLFGVIAATNRGVYVPRPYFTNGFGLTDEEALSQGATDADAFELAATQGALLDWLVILAVLAGSFFAARAILNWANRTQEATGKRPATFWPTLAVWIVPITLVCWFMGLSWEVPELRGFNFQGGILMRGSLIALWLALSIYTGAFIAENVRAGILAISKGQTEAAAALGLRPRRIMNLVVLPQALRVIIPPLISQYLNITKNSSLAIAVGYMDLTATLGGITLNQTGRAIESILLLMLFYLTISLLISFFMNIYNNSVRLKER</sequence>
<name>A0ABY8LCR8_9RHOB</name>
<keyword evidence="6" id="KW-0029">Amino-acid transport</keyword>
<evidence type="ECO:0000256" key="4">
    <source>
        <dbReference type="ARBA" id="ARBA00022475"/>
    </source>
</evidence>
<dbReference type="PANTHER" id="PTHR30614:SF37">
    <property type="entry name" value="AMINO-ACID ABC TRANSPORTER PERMEASE PROTEIN YHDX-RELATED"/>
    <property type="match status" value="1"/>
</dbReference>
<keyword evidence="12" id="KW-1185">Reference proteome</keyword>